<dbReference type="AlphaFoldDB" id="A0AAW4NQR5"/>
<feature type="chain" id="PRO_5043621665" evidence="1">
    <location>
        <begin position="23"/>
        <end position="203"/>
    </location>
</feature>
<dbReference type="EMBL" id="JAHXRF010000003">
    <property type="protein sequence ID" value="MBW4864961.1"/>
    <property type="molecule type" value="Genomic_DNA"/>
</dbReference>
<dbReference type="GeneID" id="78497494"/>
<evidence type="ECO:0000313" key="2">
    <source>
        <dbReference type="EMBL" id="MBW4864961.1"/>
    </source>
</evidence>
<feature type="signal peptide" evidence="1">
    <location>
        <begin position="1"/>
        <end position="22"/>
    </location>
</feature>
<dbReference type="RefSeq" id="WP_007135537.1">
    <property type="nucleotide sequence ID" value="NZ_CABKPN010000001.1"/>
</dbReference>
<gene>
    <name evidence="2" type="ORF">KZY68_02775</name>
</gene>
<evidence type="ECO:0000313" key="3">
    <source>
        <dbReference type="Proteomes" id="UP001196873"/>
    </source>
</evidence>
<reference evidence="2" key="1">
    <citation type="submission" date="2021-07" db="EMBL/GenBank/DDBJ databases">
        <title>Genomic diversity and antimicrobial resistance of Prevotella spp. isolated from chronic lung disease airways.</title>
        <authorList>
            <person name="Webb K.A."/>
            <person name="Olagoke O.S."/>
            <person name="Baird T."/>
            <person name="Neill J."/>
            <person name="Pham A."/>
            <person name="Wells T.J."/>
            <person name="Ramsay K.A."/>
            <person name="Bell S.C."/>
            <person name="Sarovich D.S."/>
            <person name="Price E.P."/>
        </authorList>
    </citation>
    <scope>NUCLEOTIDE SEQUENCE</scope>
    <source>
        <strain evidence="2">SCHI0047.S.3</strain>
    </source>
</reference>
<sequence>MKKKNLVLMTLALLIVSLPMNAQKNRNKQQQSFVKKVTSIWNKAKKQVSDTGKDIGEKIGINEISSKQKDVDLVEVDGKKYMPIYNFDLFMSGHAADDAELVRLSREAFTKRYPNAKILYAVVPQKDWLNTVLKNGDSVVGYRREAYCFIVAKDGSDGYLNARFLFSADRKVGGEYMKNNSWPRWERTDVLPNQVYDKLIQQQ</sequence>
<comment type="caution">
    <text evidence="2">The sequence shown here is derived from an EMBL/GenBank/DDBJ whole genome shotgun (WGS) entry which is preliminary data.</text>
</comment>
<name>A0AAW4NQR5_9BACT</name>
<organism evidence="2 3">
    <name type="scientific">Segatella salivae</name>
    <dbReference type="NCBI Taxonomy" id="228604"/>
    <lineage>
        <taxon>Bacteria</taxon>
        <taxon>Pseudomonadati</taxon>
        <taxon>Bacteroidota</taxon>
        <taxon>Bacteroidia</taxon>
        <taxon>Bacteroidales</taxon>
        <taxon>Prevotellaceae</taxon>
        <taxon>Segatella</taxon>
    </lineage>
</organism>
<dbReference type="Proteomes" id="UP001196873">
    <property type="component" value="Unassembled WGS sequence"/>
</dbReference>
<evidence type="ECO:0000256" key="1">
    <source>
        <dbReference type="SAM" id="SignalP"/>
    </source>
</evidence>
<protein>
    <submittedName>
        <fullName evidence="2">Tat pathway signal sequence</fullName>
    </submittedName>
</protein>
<proteinExistence type="predicted"/>
<keyword evidence="1" id="KW-0732">Signal</keyword>
<accession>A0AAW4NQR5</accession>